<evidence type="ECO:0000313" key="2">
    <source>
        <dbReference type="Proteomes" id="UP000321175"/>
    </source>
</evidence>
<comment type="caution">
    <text evidence="1">The sequence shown here is derived from an EMBL/GenBank/DDBJ whole genome shotgun (WGS) entry which is preliminary data.</text>
</comment>
<reference evidence="1 2" key="1">
    <citation type="submission" date="2019-07" db="EMBL/GenBank/DDBJ databases">
        <title>Whole genome shotgun sequence of Enterococcus mundtii NBRC 100490.</title>
        <authorList>
            <person name="Hosoyama A."/>
            <person name="Uohara A."/>
            <person name="Ohji S."/>
            <person name="Ichikawa N."/>
        </authorList>
    </citation>
    <scope>NUCLEOTIDE SEQUENCE [LARGE SCALE GENOMIC DNA]</scope>
    <source>
        <strain evidence="1 2">NBRC 100490</strain>
    </source>
</reference>
<dbReference type="Proteomes" id="UP000321175">
    <property type="component" value="Unassembled WGS sequence"/>
</dbReference>
<dbReference type="EMBL" id="BJWA01000028">
    <property type="protein sequence ID" value="GEL81558.1"/>
    <property type="molecule type" value="Genomic_DNA"/>
</dbReference>
<protein>
    <submittedName>
        <fullName evidence="1">Uncharacterized protein</fullName>
    </submittedName>
</protein>
<sequence>MADRSYLLDDTFDPSFEVKGLDEVAEKATDIVNLDDINV</sequence>
<accession>A0ABQ0VFT5</accession>
<keyword evidence="2" id="KW-1185">Reference proteome</keyword>
<name>A0ABQ0VFT5_ENTMU</name>
<organism evidence="1 2">
    <name type="scientific">Enterococcus mundtii</name>
    <dbReference type="NCBI Taxonomy" id="53346"/>
    <lineage>
        <taxon>Bacteria</taxon>
        <taxon>Bacillati</taxon>
        <taxon>Bacillota</taxon>
        <taxon>Bacilli</taxon>
        <taxon>Lactobacillales</taxon>
        <taxon>Enterococcaceae</taxon>
        <taxon>Enterococcus</taxon>
    </lineage>
</organism>
<gene>
    <name evidence="1" type="ORF">EMU01_27020</name>
</gene>
<evidence type="ECO:0000313" key="1">
    <source>
        <dbReference type="EMBL" id="GEL81558.1"/>
    </source>
</evidence>
<proteinExistence type="predicted"/>